<dbReference type="CDD" id="cd04773">
    <property type="entry name" value="HTH_TioE_rpt2"/>
    <property type="match status" value="1"/>
</dbReference>
<dbReference type="InterPro" id="IPR009061">
    <property type="entry name" value="DNA-bd_dom_put_sf"/>
</dbReference>
<dbReference type="GO" id="GO:0003700">
    <property type="term" value="F:DNA-binding transcription factor activity"/>
    <property type="evidence" value="ECO:0007669"/>
    <property type="project" value="InterPro"/>
</dbReference>
<accession>A0A1Q4UYC2</accession>
<dbReference type="InterPro" id="IPR047057">
    <property type="entry name" value="MerR_fam"/>
</dbReference>
<protein>
    <submittedName>
        <fullName evidence="4">MerR family transcriptional regulator</fullName>
    </submittedName>
</protein>
<dbReference type="Pfam" id="PF13411">
    <property type="entry name" value="MerR_1"/>
    <property type="match status" value="1"/>
</dbReference>
<dbReference type="InterPro" id="IPR000551">
    <property type="entry name" value="MerR-type_HTH_dom"/>
</dbReference>
<dbReference type="Gene3D" id="1.10.1660.10">
    <property type="match status" value="2"/>
</dbReference>
<dbReference type="PANTHER" id="PTHR30204:SF93">
    <property type="entry name" value="HTH MERR-TYPE DOMAIN-CONTAINING PROTEIN"/>
    <property type="match status" value="1"/>
</dbReference>
<dbReference type="Proteomes" id="UP000186455">
    <property type="component" value="Unassembled WGS sequence"/>
</dbReference>
<feature type="domain" description="HTH merR-type" evidence="3">
    <location>
        <begin position="26"/>
        <end position="61"/>
    </location>
</feature>
<dbReference type="STRING" id="1048205.AB852_33515"/>
<dbReference type="RefSeq" id="WP_073794545.1">
    <property type="nucleotide sequence ID" value="NZ_JBITDR010000011.1"/>
</dbReference>
<dbReference type="PROSITE" id="PS50937">
    <property type="entry name" value="HTH_MERR_2"/>
    <property type="match status" value="2"/>
</dbReference>
<dbReference type="AlphaFoldDB" id="A0A1Q4UYC2"/>
<dbReference type="SMART" id="SM00422">
    <property type="entry name" value="HTH_MERR"/>
    <property type="match status" value="2"/>
</dbReference>
<evidence type="ECO:0000313" key="4">
    <source>
        <dbReference type="EMBL" id="OKH90556.1"/>
    </source>
</evidence>
<evidence type="ECO:0000259" key="3">
    <source>
        <dbReference type="PROSITE" id="PS50937"/>
    </source>
</evidence>
<keyword evidence="1" id="KW-0238">DNA-binding</keyword>
<evidence type="ECO:0000256" key="1">
    <source>
        <dbReference type="ARBA" id="ARBA00023125"/>
    </source>
</evidence>
<name>A0A1Q4UYC2_9ACTN</name>
<comment type="caution">
    <text evidence="4">The sequence shown here is derived from an EMBL/GenBank/DDBJ whole genome shotgun (WGS) entry which is preliminary data.</text>
</comment>
<dbReference type="EMBL" id="LFBV01000011">
    <property type="protein sequence ID" value="OKH90556.1"/>
    <property type="molecule type" value="Genomic_DNA"/>
</dbReference>
<feature type="domain" description="HTH merR-type" evidence="3">
    <location>
        <begin position="141"/>
        <end position="210"/>
    </location>
</feature>
<dbReference type="SUPFAM" id="SSF46955">
    <property type="entry name" value="Putative DNA-binding domain"/>
    <property type="match status" value="2"/>
</dbReference>
<proteinExistence type="predicted"/>
<dbReference type="GO" id="GO:0003677">
    <property type="term" value="F:DNA binding"/>
    <property type="evidence" value="ECO:0007669"/>
    <property type="project" value="UniProtKB-KW"/>
</dbReference>
<evidence type="ECO:0000313" key="5">
    <source>
        <dbReference type="Proteomes" id="UP000186455"/>
    </source>
</evidence>
<evidence type="ECO:0000256" key="2">
    <source>
        <dbReference type="SAM" id="MobiDB-lite"/>
    </source>
</evidence>
<dbReference type="Pfam" id="PF00376">
    <property type="entry name" value="MerR"/>
    <property type="match status" value="1"/>
</dbReference>
<feature type="region of interest" description="Disordered" evidence="2">
    <location>
        <begin position="250"/>
        <end position="280"/>
    </location>
</feature>
<sequence length="280" mass="30153">MLFGVVKNSPAGGRAHPGRALRSVDLARSAGVSTQQIRNYEDAGVLPPVPRSESGYRRFDEGHRGALLTYRALARGYGPDRARAVMRAVHADDVALALSLLDAGHAALHEQRRDMLAVGEALAAVAGEDPDRSRAAVPRGGLRIGEVAARLGVRTSALRVWEKAGLLSPVREPGTGYRWFGPEEVRDARMIRMLRQGGYRLPRIARVLDGLRRTGSAEALREAVAERGRELSLRSRAMLAGASGLHDYLAGRDRERADAGDRGDARDTGDGGRGDARENG</sequence>
<gene>
    <name evidence="4" type="ORF">AB852_33515</name>
</gene>
<keyword evidence="5" id="KW-1185">Reference proteome</keyword>
<dbReference type="PANTHER" id="PTHR30204">
    <property type="entry name" value="REDOX-CYCLING DRUG-SENSING TRANSCRIPTIONAL ACTIVATOR SOXR"/>
    <property type="match status" value="1"/>
</dbReference>
<reference evidence="4 5" key="1">
    <citation type="submission" date="2015-06" db="EMBL/GenBank/DDBJ databases">
        <title>Cloning and characterization of the uncialamcin biosynthetic gene cluster.</title>
        <authorList>
            <person name="Yan X."/>
            <person name="Huang T."/>
            <person name="Ge H."/>
            <person name="Shen B."/>
        </authorList>
    </citation>
    <scope>NUCLEOTIDE SEQUENCE [LARGE SCALE GENOMIC DNA]</scope>
    <source>
        <strain evidence="4 5">DCA2648</strain>
    </source>
</reference>
<organism evidence="4 5">
    <name type="scientific">Streptomyces uncialis</name>
    <dbReference type="NCBI Taxonomy" id="1048205"/>
    <lineage>
        <taxon>Bacteria</taxon>
        <taxon>Bacillati</taxon>
        <taxon>Actinomycetota</taxon>
        <taxon>Actinomycetes</taxon>
        <taxon>Kitasatosporales</taxon>
        <taxon>Streptomycetaceae</taxon>
        <taxon>Streptomyces</taxon>
    </lineage>
</organism>